<dbReference type="Pfam" id="PF05194">
    <property type="entry name" value="UreE_C"/>
    <property type="match status" value="1"/>
</dbReference>
<dbReference type="SUPFAM" id="SSF69287">
    <property type="entry name" value="Urease metallochaperone UreE, N-terminal domain"/>
    <property type="match status" value="1"/>
</dbReference>
<proteinExistence type="inferred from homology"/>
<dbReference type="Gene3D" id="3.30.70.790">
    <property type="entry name" value="UreE, C-terminal domain"/>
    <property type="match status" value="1"/>
</dbReference>
<evidence type="ECO:0000313" key="8">
    <source>
        <dbReference type="EMBL" id="MDC8770155.1"/>
    </source>
</evidence>
<dbReference type="SUPFAM" id="SSF69737">
    <property type="entry name" value="Urease metallochaperone UreE, C-terminal domain"/>
    <property type="match status" value="1"/>
</dbReference>
<evidence type="ECO:0000256" key="1">
    <source>
        <dbReference type="ARBA" id="ARBA00004496"/>
    </source>
</evidence>
<feature type="compositionally biased region" description="Low complexity" evidence="6">
    <location>
        <begin position="172"/>
        <end position="181"/>
    </location>
</feature>
<dbReference type="HAMAP" id="MF_00822">
    <property type="entry name" value="UreE"/>
    <property type="match status" value="1"/>
</dbReference>
<sequence length="181" mass="19498">MLIINKLLPQGAGLAPVLLKRAGVLSLPFAARQHHEANLSDGQGAELGLRLPVGTTLRDGDVLVAEDGSLLRVEAAPEALLEVRASAKQSLADLFRLTHQLGEMHVHMEAADDHLRLPGDPELAQWLERQDFALAPLEAPFDPLPLLSQLPEVIAHQHGHSHDHDHGHAGHVHGPGCNHGH</sequence>
<comment type="subcellular location">
    <subcellularLocation>
        <location evidence="1 5">Cytoplasm</location>
    </subcellularLocation>
</comment>
<dbReference type="Proteomes" id="UP001221189">
    <property type="component" value="Unassembled WGS sequence"/>
</dbReference>
<feature type="region of interest" description="Disordered" evidence="6">
    <location>
        <begin position="157"/>
        <end position="181"/>
    </location>
</feature>
<comment type="caution">
    <text evidence="8">The sequence shown here is derived from an EMBL/GenBank/DDBJ whole genome shotgun (WGS) entry which is preliminary data.</text>
</comment>
<accession>A0ABT5K8P6</accession>
<protein>
    <recommendedName>
        <fullName evidence="5">Urease accessory protein UreE</fullName>
    </recommendedName>
</protein>
<evidence type="ECO:0000256" key="4">
    <source>
        <dbReference type="ARBA" id="ARBA00023186"/>
    </source>
</evidence>
<evidence type="ECO:0000256" key="3">
    <source>
        <dbReference type="ARBA" id="ARBA00022596"/>
    </source>
</evidence>
<evidence type="ECO:0000313" key="9">
    <source>
        <dbReference type="Proteomes" id="UP001221189"/>
    </source>
</evidence>
<dbReference type="Pfam" id="PF02814">
    <property type="entry name" value="UreE_N"/>
    <property type="match status" value="1"/>
</dbReference>
<reference evidence="8 9" key="1">
    <citation type="submission" date="2022-10" db="EMBL/GenBank/DDBJ databases">
        <title>Paucibacter sp. hw1 Genome sequencing.</title>
        <authorList>
            <person name="Park S."/>
        </authorList>
    </citation>
    <scope>NUCLEOTIDE SEQUENCE [LARGE SCALE GENOMIC DNA]</scope>
    <source>
        <strain evidence="9">hw1</strain>
    </source>
</reference>
<dbReference type="InterPro" id="IPR036118">
    <property type="entry name" value="UreE_N_sf"/>
</dbReference>
<keyword evidence="2 5" id="KW-0963">Cytoplasm</keyword>
<comment type="function">
    <text evidence="5">Involved in urease metallocenter assembly. Binds nickel. Probably functions as a nickel donor during metallocenter assembly.</text>
</comment>
<keyword evidence="4 5" id="KW-0143">Chaperone</keyword>
<dbReference type="SMART" id="SM00988">
    <property type="entry name" value="UreE_N"/>
    <property type="match status" value="1"/>
</dbReference>
<keyword evidence="9" id="KW-1185">Reference proteome</keyword>
<dbReference type="InterPro" id="IPR007864">
    <property type="entry name" value="UreE_C_dom"/>
</dbReference>
<dbReference type="RefSeq" id="WP_273598634.1">
    <property type="nucleotide sequence ID" value="NZ_JAQQXT010000001.1"/>
</dbReference>
<evidence type="ECO:0000256" key="2">
    <source>
        <dbReference type="ARBA" id="ARBA00022490"/>
    </source>
</evidence>
<evidence type="ECO:0000256" key="6">
    <source>
        <dbReference type="SAM" id="MobiDB-lite"/>
    </source>
</evidence>
<dbReference type="InterPro" id="IPR012406">
    <property type="entry name" value="UreE"/>
</dbReference>
<dbReference type="InterPro" id="IPR004029">
    <property type="entry name" value="UreE_N"/>
</dbReference>
<evidence type="ECO:0000259" key="7">
    <source>
        <dbReference type="SMART" id="SM00988"/>
    </source>
</evidence>
<comment type="similarity">
    <text evidence="5">Belongs to the UreE family.</text>
</comment>
<name>A0ABT5K8P6_9BURK</name>
<gene>
    <name evidence="5" type="primary">ureE</name>
    <name evidence="8" type="ORF">PRZ03_01135</name>
</gene>
<evidence type="ECO:0000256" key="5">
    <source>
        <dbReference type="HAMAP-Rule" id="MF_00822"/>
    </source>
</evidence>
<organism evidence="8 9">
    <name type="scientific">Roseateles albus</name>
    <dbReference type="NCBI Taxonomy" id="2987525"/>
    <lineage>
        <taxon>Bacteria</taxon>
        <taxon>Pseudomonadati</taxon>
        <taxon>Pseudomonadota</taxon>
        <taxon>Betaproteobacteria</taxon>
        <taxon>Burkholderiales</taxon>
        <taxon>Sphaerotilaceae</taxon>
        <taxon>Roseateles</taxon>
    </lineage>
</organism>
<dbReference type="EMBL" id="JAQQXT010000001">
    <property type="protein sequence ID" value="MDC8770155.1"/>
    <property type="molecule type" value="Genomic_DNA"/>
</dbReference>
<keyword evidence="3 5" id="KW-0533">Nickel</keyword>
<feature type="domain" description="UreE urease accessory N-terminal" evidence="7">
    <location>
        <begin position="7"/>
        <end position="71"/>
    </location>
</feature>
<dbReference type="Gene3D" id="2.60.260.20">
    <property type="entry name" value="Urease metallochaperone UreE, N-terminal domain"/>
    <property type="match status" value="1"/>
</dbReference>